<dbReference type="SUPFAM" id="SSF50978">
    <property type="entry name" value="WD40 repeat-like"/>
    <property type="match status" value="1"/>
</dbReference>
<dbReference type="PANTHER" id="PTHR19879">
    <property type="entry name" value="TRANSCRIPTION INITIATION FACTOR TFIID"/>
    <property type="match status" value="1"/>
</dbReference>
<dbReference type="PROSITE" id="PS50294">
    <property type="entry name" value="WD_REPEATS_REGION"/>
    <property type="match status" value="3"/>
</dbReference>
<comment type="caution">
    <text evidence="4">The sequence shown here is derived from an EMBL/GenBank/DDBJ whole genome shotgun (WGS) entry which is preliminary data.</text>
</comment>
<feature type="repeat" description="WD" evidence="3">
    <location>
        <begin position="33"/>
        <end position="70"/>
    </location>
</feature>
<proteinExistence type="predicted"/>
<dbReference type="Gene3D" id="2.130.10.10">
    <property type="entry name" value="YVTN repeat-like/Quinoprotein amine dehydrogenase"/>
    <property type="match status" value="2"/>
</dbReference>
<dbReference type="CDD" id="cd00200">
    <property type="entry name" value="WD40"/>
    <property type="match status" value="1"/>
</dbReference>
<dbReference type="SMART" id="SM00320">
    <property type="entry name" value="WD40"/>
    <property type="match status" value="6"/>
</dbReference>
<dbReference type="PROSITE" id="PS00678">
    <property type="entry name" value="WD_REPEATS_1"/>
    <property type="match status" value="3"/>
</dbReference>
<dbReference type="OrthoDB" id="2616995at2759"/>
<sequence length="270" mass="29456">MALSPNGKTIASGSNDGTVRLWEVETGKVVVKWKGHTSFVQSVCWSPNCGRVVSGSNDGMAKVWDVKSGKPGEGLNPIKTGHESVYVVRYSPEASMIATGGFNENGFKIWDAKKGELLYMSTIKFDPVWSLTWTSDEKKLIAGCGNGPIAIFDTATWQQIAVLEGHIDVVYSLTLFPNDRLLASTSWDHTARLWNLDTNLQIGPPLQHKNDVTCAAFSADGKLLSTAGWNDKNAYVWDIQAVLKTAGLENLLSIPDAQKSELKNNVCIIL</sequence>
<dbReference type="AlphaFoldDB" id="A0A9P7F1Z7"/>
<dbReference type="InterPro" id="IPR019775">
    <property type="entry name" value="WD40_repeat_CS"/>
</dbReference>
<dbReference type="RefSeq" id="XP_041289830.1">
    <property type="nucleotide sequence ID" value="XM_041429188.1"/>
</dbReference>
<dbReference type="PRINTS" id="PR00320">
    <property type="entry name" value="GPROTEINBRPT"/>
</dbReference>
<protein>
    <submittedName>
        <fullName evidence="4">WD40-repeat-containing domain protein</fullName>
    </submittedName>
</protein>
<dbReference type="Proteomes" id="UP000823399">
    <property type="component" value="Unassembled WGS sequence"/>
</dbReference>
<evidence type="ECO:0000256" key="2">
    <source>
        <dbReference type="ARBA" id="ARBA00022737"/>
    </source>
</evidence>
<name>A0A9P7F1Z7_9AGAM</name>
<feature type="repeat" description="WD" evidence="3">
    <location>
        <begin position="1"/>
        <end position="32"/>
    </location>
</feature>
<dbReference type="Pfam" id="PF00400">
    <property type="entry name" value="WD40"/>
    <property type="match status" value="5"/>
</dbReference>
<dbReference type="PROSITE" id="PS50082">
    <property type="entry name" value="WD_REPEATS_2"/>
    <property type="match status" value="3"/>
</dbReference>
<accession>A0A9P7F1Z7</accession>
<dbReference type="InterPro" id="IPR020472">
    <property type="entry name" value="WD40_PAC1"/>
</dbReference>
<evidence type="ECO:0000256" key="3">
    <source>
        <dbReference type="PROSITE-ProRule" id="PRU00221"/>
    </source>
</evidence>
<dbReference type="InterPro" id="IPR001680">
    <property type="entry name" value="WD40_rpt"/>
</dbReference>
<keyword evidence="5" id="KW-1185">Reference proteome</keyword>
<evidence type="ECO:0000313" key="4">
    <source>
        <dbReference type="EMBL" id="KAG2101352.1"/>
    </source>
</evidence>
<dbReference type="EMBL" id="JABBWM010000051">
    <property type="protein sequence ID" value="KAG2101352.1"/>
    <property type="molecule type" value="Genomic_DNA"/>
</dbReference>
<dbReference type="GeneID" id="64691447"/>
<evidence type="ECO:0000256" key="1">
    <source>
        <dbReference type="ARBA" id="ARBA00022574"/>
    </source>
</evidence>
<dbReference type="InterPro" id="IPR015943">
    <property type="entry name" value="WD40/YVTN_repeat-like_dom_sf"/>
</dbReference>
<keyword evidence="2" id="KW-0677">Repeat</keyword>
<reference evidence="4" key="1">
    <citation type="journal article" date="2020" name="New Phytol.">
        <title>Comparative genomics reveals dynamic genome evolution in host specialist ectomycorrhizal fungi.</title>
        <authorList>
            <person name="Lofgren L.A."/>
            <person name="Nguyen N.H."/>
            <person name="Vilgalys R."/>
            <person name="Ruytinx J."/>
            <person name="Liao H.L."/>
            <person name="Branco S."/>
            <person name="Kuo A."/>
            <person name="LaButti K."/>
            <person name="Lipzen A."/>
            <person name="Andreopoulos W."/>
            <person name="Pangilinan J."/>
            <person name="Riley R."/>
            <person name="Hundley H."/>
            <person name="Na H."/>
            <person name="Barry K."/>
            <person name="Grigoriev I.V."/>
            <person name="Stajich J.E."/>
            <person name="Kennedy P.G."/>
        </authorList>
    </citation>
    <scope>NUCLEOTIDE SEQUENCE</scope>
    <source>
        <strain evidence="4">FC423</strain>
    </source>
</reference>
<dbReference type="PANTHER" id="PTHR19879:SF9">
    <property type="entry name" value="TRANSCRIPTION INITIATION FACTOR TFIID SUBUNIT 5"/>
    <property type="match status" value="1"/>
</dbReference>
<evidence type="ECO:0000313" key="5">
    <source>
        <dbReference type="Proteomes" id="UP000823399"/>
    </source>
</evidence>
<feature type="repeat" description="WD" evidence="3">
    <location>
        <begin position="163"/>
        <end position="198"/>
    </location>
</feature>
<keyword evidence="1 3" id="KW-0853">WD repeat</keyword>
<gene>
    <name evidence="4" type="ORF">F5147DRAFT_315607</name>
</gene>
<organism evidence="4 5">
    <name type="scientific">Suillus discolor</name>
    <dbReference type="NCBI Taxonomy" id="1912936"/>
    <lineage>
        <taxon>Eukaryota</taxon>
        <taxon>Fungi</taxon>
        <taxon>Dikarya</taxon>
        <taxon>Basidiomycota</taxon>
        <taxon>Agaricomycotina</taxon>
        <taxon>Agaricomycetes</taxon>
        <taxon>Agaricomycetidae</taxon>
        <taxon>Boletales</taxon>
        <taxon>Suillineae</taxon>
        <taxon>Suillaceae</taxon>
        <taxon>Suillus</taxon>
    </lineage>
</organism>
<dbReference type="InterPro" id="IPR036322">
    <property type="entry name" value="WD40_repeat_dom_sf"/>
</dbReference>